<feature type="transmembrane region" description="Helical" evidence="8">
    <location>
        <begin position="304"/>
        <end position="324"/>
    </location>
</feature>
<dbReference type="InterPro" id="IPR020846">
    <property type="entry name" value="MFS_dom"/>
</dbReference>
<comment type="caution">
    <text evidence="10">The sequence shown here is derived from an EMBL/GenBank/DDBJ whole genome shotgun (WGS) entry which is preliminary data.</text>
</comment>
<feature type="transmembrane region" description="Helical" evidence="8">
    <location>
        <begin position="12"/>
        <end position="33"/>
    </location>
</feature>
<keyword evidence="7 8" id="KW-0472">Membrane</keyword>
<comment type="similarity">
    <text evidence="2">Belongs to the major facilitator superfamily. EmrB family.</text>
</comment>
<name>A0A9D1JXQ1_9BACT</name>
<comment type="subcellular location">
    <subcellularLocation>
        <location evidence="1">Cell membrane</location>
        <topology evidence="1">Multi-pass membrane protein</topology>
    </subcellularLocation>
</comment>
<feature type="transmembrane region" description="Helical" evidence="8">
    <location>
        <begin position="81"/>
        <end position="98"/>
    </location>
</feature>
<accession>A0A9D1JXQ1</accession>
<keyword evidence="3" id="KW-0813">Transport</keyword>
<evidence type="ECO:0000313" key="11">
    <source>
        <dbReference type="Proteomes" id="UP000886865"/>
    </source>
</evidence>
<proteinExistence type="inferred from homology"/>
<dbReference type="InterPro" id="IPR036259">
    <property type="entry name" value="MFS_trans_sf"/>
</dbReference>
<gene>
    <name evidence="10" type="ORF">IAA86_05005</name>
</gene>
<dbReference type="PANTHER" id="PTHR42718">
    <property type="entry name" value="MAJOR FACILITATOR SUPERFAMILY MULTIDRUG TRANSPORTER MFSC"/>
    <property type="match status" value="1"/>
</dbReference>
<reference evidence="10" key="2">
    <citation type="journal article" date="2021" name="PeerJ">
        <title>Extensive microbial diversity within the chicken gut microbiome revealed by metagenomics and culture.</title>
        <authorList>
            <person name="Gilroy R."/>
            <person name="Ravi A."/>
            <person name="Getino M."/>
            <person name="Pursley I."/>
            <person name="Horton D.L."/>
            <person name="Alikhan N.F."/>
            <person name="Baker D."/>
            <person name="Gharbi K."/>
            <person name="Hall N."/>
            <person name="Watson M."/>
            <person name="Adriaenssens E.M."/>
            <person name="Foster-Nyarko E."/>
            <person name="Jarju S."/>
            <person name="Secka A."/>
            <person name="Antonio M."/>
            <person name="Oren A."/>
            <person name="Chaudhuri R.R."/>
            <person name="La Ragione R."/>
            <person name="Hildebrand F."/>
            <person name="Pallen M.J."/>
        </authorList>
    </citation>
    <scope>NUCLEOTIDE SEQUENCE</scope>
    <source>
        <strain evidence="10">CHK152-2871</strain>
    </source>
</reference>
<evidence type="ECO:0000256" key="2">
    <source>
        <dbReference type="ARBA" id="ARBA00008537"/>
    </source>
</evidence>
<evidence type="ECO:0000259" key="9">
    <source>
        <dbReference type="PROSITE" id="PS50850"/>
    </source>
</evidence>
<keyword evidence="5 8" id="KW-0812">Transmembrane</keyword>
<feature type="transmembrane region" description="Helical" evidence="8">
    <location>
        <begin position="201"/>
        <end position="221"/>
    </location>
</feature>
<dbReference type="InterPro" id="IPR011701">
    <property type="entry name" value="MFS"/>
</dbReference>
<feature type="domain" description="Major facilitator superfamily (MFS) profile" evidence="9">
    <location>
        <begin position="15"/>
        <end position="510"/>
    </location>
</feature>
<dbReference type="Pfam" id="PF07690">
    <property type="entry name" value="MFS_1"/>
    <property type="match status" value="1"/>
</dbReference>
<feature type="transmembrane region" description="Helical" evidence="8">
    <location>
        <begin position="233"/>
        <end position="251"/>
    </location>
</feature>
<dbReference type="InterPro" id="IPR004638">
    <property type="entry name" value="EmrB-like"/>
</dbReference>
<feature type="transmembrane region" description="Helical" evidence="8">
    <location>
        <begin position="271"/>
        <end position="292"/>
    </location>
</feature>
<feature type="transmembrane region" description="Helical" evidence="8">
    <location>
        <begin position="484"/>
        <end position="505"/>
    </location>
</feature>
<evidence type="ECO:0000256" key="5">
    <source>
        <dbReference type="ARBA" id="ARBA00022692"/>
    </source>
</evidence>
<sequence length="530" mass="59264">MPKQATEKKVNPYIVAITILLPAFMSMVASSATNVCQPHIAGYFGATPYEANSIITAYIISGGIMLPIFGWWVNACGKKSVAYWSVSLFCIGCILCLLCKDLHMLILCRIFQGAAGGALLPLAQAVLLETFPPEKKGVAMGFFGFAAMFSPLFGPFVGGYLTDNYSWQWVFIMNIPLCLLSLALIKLFISDDKPQEKPKSQMDYVGLFAIILGMGCMQIVLDKGEQFNWFDTYWIYWLTLMAIVSFVFFYIWELETKKPIVDVRVFKDRNFLVGTAISSFINIMLYGTLLLIPQFVQNILGYPPFFAGVAVFPRAISCFIGLLVMGKVADKVENRLLSAIGLVIMATAVFMFSRLNNTSSLESIILPNVILGIGIATTFVPISALAFMTLSKTKLADAAGLHALFKNIVTAISTSAVSTFVTRVSQIHQNYLVAYLSTTNLNFHYKLMVMKTKFMTYFAPYIAAKKANGYFYKQMLSQAKLCAFYDVFLLLALMCILAIPLIFFFKMPRRKKITTTIRAYYRIFKHRGVI</sequence>
<evidence type="ECO:0000256" key="4">
    <source>
        <dbReference type="ARBA" id="ARBA00022475"/>
    </source>
</evidence>
<evidence type="ECO:0000256" key="1">
    <source>
        <dbReference type="ARBA" id="ARBA00004651"/>
    </source>
</evidence>
<evidence type="ECO:0000313" key="10">
    <source>
        <dbReference type="EMBL" id="HIS74360.1"/>
    </source>
</evidence>
<dbReference type="PROSITE" id="PS50850">
    <property type="entry name" value="MFS"/>
    <property type="match status" value="1"/>
</dbReference>
<dbReference type="SUPFAM" id="SSF103473">
    <property type="entry name" value="MFS general substrate transporter"/>
    <property type="match status" value="1"/>
</dbReference>
<evidence type="ECO:0000256" key="7">
    <source>
        <dbReference type="ARBA" id="ARBA00023136"/>
    </source>
</evidence>
<evidence type="ECO:0000256" key="6">
    <source>
        <dbReference type="ARBA" id="ARBA00022989"/>
    </source>
</evidence>
<feature type="transmembrane region" description="Helical" evidence="8">
    <location>
        <begin position="53"/>
        <end position="74"/>
    </location>
</feature>
<feature type="transmembrane region" description="Helical" evidence="8">
    <location>
        <begin position="167"/>
        <end position="189"/>
    </location>
</feature>
<dbReference type="GO" id="GO:0005886">
    <property type="term" value="C:plasma membrane"/>
    <property type="evidence" value="ECO:0007669"/>
    <property type="project" value="UniProtKB-SubCell"/>
</dbReference>
<dbReference type="Proteomes" id="UP000886865">
    <property type="component" value="Unassembled WGS sequence"/>
</dbReference>
<feature type="transmembrane region" description="Helical" evidence="8">
    <location>
        <begin position="365"/>
        <end position="387"/>
    </location>
</feature>
<organism evidence="10 11">
    <name type="scientific">Candidatus Galligastranaerophilus intestinavium</name>
    <dbReference type="NCBI Taxonomy" id="2840836"/>
    <lineage>
        <taxon>Bacteria</taxon>
        <taxon>Candidatus Galligastranaerophilus</taxon>
    </lineage>
</organism>
<evidence type="ECO:0000256" key="8">
    <source>
        <dbReference type="SAM" id="Phobius"/>
    </source>
</evidence>
<evidence type="ECO:0000256" key="3">
    <source>
        <dbReference type="ARBA" id="ARBA00022448"/>
    </source>
</evidence>
<protein>
    <submittedName>
        <fullName evidence="10">DHA2 family efflux MFS transporter permease subunit</fullName>
    </submittedName>
</protein>
<dbReference type="AlphaFoldDB" id="A0A9D1JXQ1"/>
<dbReference type="Gene3D" id="1.20.1720.10">
    <property type="entry name" value="Multidrug resistance protein D"/>
    <property type="match status" value="1"/>
</dbReference>
<dbReference type="GO" id="GO:0022857">
    <property type="term" value="F:transmembrane transporter activity"/>
    <property type="evidence" value="ECO:0007669"/>
    <property type="project" value="InterPro"/>
</dbReference>
<keyword evidence="4" id="KW-1003">Cell membrane</keyword>
<feature type="transmembrane region" description="Helical" evidence="8">
    <location>
        <begin position="140"/>
        <end position="161"/>
    </location>
</feature>
<keyword evidence="6 8" id="KW-1133">Transmembrane helix</keyword>
<dbReference type="CDD" id="cd17503">
    <property type="entry name" value="MFS_LmrB_MDR_like"/>
    <property type="match status" value="1"/>
</dbReference>
<dbReference type="EMBL" id="DVJQ01000042">
    <property type="protein sequence ID" value="HIS74360.1"/>
    <property type="molecule type" value="Genomic_DNA"/>
</dbReference>
<feature type="transmembrane region" description="Helical" evidence="8">
    <location>
        <begin position="336"/>
        <end position="353"/>
    </location>
</feature>
<dbReference type="PANTHER" id="PTHR42718:SF9">
    <property type="entry name" value="MAJOR FACILITATOR SUPERFAMILY MULTIDRUG TRANSPORTER MFSC"/>
    <property type="match status" value="1"/>
</dbReference>
<feature type="transmembrane region" description="Helical" evidence="8">
    <location>
        <begin position="104"/>
        <end position="128"/>
    </location>
</feature>
<reference evidence="10" key="1">
    <citation type="submission" date="2020-10" db="EMBL/GenBank/DDBJ databases">
        <authorList>
            <person name="Gilroy R."/>
        </authorList>
    </citation>
    <scope>NUCLEOTIDE SEQUENCE</scope>
    <source>
        <strain evidence="10">CHK152-2871</strain>
    </source>
</reference>
<dbReference type="NCBIfam" id="TIGR00711">
    <property type="entry name" value="efflux_EmrB"/>
    <property type="match status" value="1"/>
</dbReference>
<dbReference type="Gene3D" id="1.20.1250.20">
    <property type="entry name" value="MFS general substrate transporter like domains"/>
    <property type="match status" value="1"/>
</dbReference>